<protein>
    <submittedName>
        <fullName evidence="2">Uncharacterized protein</fullName>
    </submittedName>
</protein>
<dbReference type="HOGENOM" id="CLU_1361359_0_0_1"/>
<keyword evidence="3" id="KW-1185">Reference proteome</keyword>
<gene>
    <name evidence="2" type="ORF">PV09_09393</name>
</gene>
<sequence>MAHDTITPAELLELARESPIRSLEALQQTLPLRQEPGKWNSVDQSSYPPIGHENGTEGVNGTQSSTRKRRGRPAKKPTPQPPEEALSPLSNEEESTKRIRLSSPIEEVSNPNPGDQPSPKPFTSDNTLILFQAGLVNEVVSSTQNFTRLWRQIRDIHQELTDVLQTLSEPLQRLQDMQKDVQKIQKVQSEVQRIMTFLHGS</sequence>
<dbReference type="GeneID" id="27317366"/>
<dbReference type="InParanoid" id="A0A0D1ZWJ6"/>
<evidence type="ECO:0000313" key="2">
    <source>
        <dbReference type="EMBL" id="KIV98867.1"/>
    </source>
</evidence>
<organism evidence="2 3">
    <name type="scientific">Verruconis gallopava</name>
    <dbReference type="NCBI Taxonomy" id="253628"/>
    <lineage>
        <taxon>Eukaryota</taxon>
        <taxon>Fungi</taxon>
        <taxon>Dikarya</taxon>
        <taxon>Ascomycota</taxon>
        <taxon>Pezizomycotina</taxon>
        <taxon>Dothideomycetes</taxon>
        <taxon>Pleosporomycetidae</taxon>
        <taxon>Venturiales</taxon>
        <taxon>Sympoventuriaceae</taxon>
        <taxon>Verruconis</taxon>
    </lineage>
</organism>
<feature type="region of interest" description="Disordered" evidence="1">
    <location>
        <begin position="26"/>
        <end position="125"/>
    </location>
</feature>
<proteinExistence type="predicted"/>
<dbReference type="RefSeq" id="XP_016208737.1">
    <property type="nucleotide sequence ID" value="XM_016363449.1"/>
</dbReference>
<evidence type="ECO:0000313" key="3">
    <source>
        <dbReference type="Proteomes" id="UP000053259"/>
    </source>
</evidence>
<dbReference type="AlphaFoldDB" id="A0A0D1ZWJ6"/>
<dbReference type="VEuPathDB" id="FungiDB:PV09_09393"/>
<feature type="compositionally biased region" description="Basic residues" evidence="1">
    <location>
        <begin position="66"/>
        <end position="75"/>
    </location>
</feature>
<dbReference type="Proteomes" id="UP000053259">
    <property type="component" value="Unassembled WGS sequence"/>
</dbReference>
<accession>A0A0D1ZWJ6</accession>
<evidence type="ECO:0000256" key="1">
    <source>
        <dbReference type="SAM" id="MobiDB-lite"/>
    </source>
</evidence>
<name>A0A0D1ZWJ6_9PEZI</name>
<dbReference type="EMBL" id="KN847593">
    <property type="protein sequence ID" value="KIV98867.1"/>
    <property type="molecule type" value="Genomic_DNA"/>
</dbReference>
<reference evidence="2 3" key="1">
    <citation type="submission" date="2015-01" db="EMBL/GenBank/DDBJ databases">
        <title>The Genome Sequence of Ochroconis gallopava CBS43764.</title>
        <authorList>
            <consortium name="The Broad Institute Genomics Platform"/>
            <person name="Cuomo C."/>
            <person name="de Hoog S."/>
            <person name="Gorbushina A."/>
            <person name="Stielow B."/>
            <person name="Teixiera M."/>
            <person name="Abouelleil A."/>
            <person name="Chapman S.B."/>
            <person name="Priest M."/>
            <person name="Young S.K."/>
            <person name="Wortman J."/>
            <person name="Nusbaum C."/>
            <person name="Birren B."/>
        </authorList>
    </citation>
    <scope>NUCLEOTIDE SEQUENCE [LARGE SCALE GENOMIC DNA]</scope>
    <source>
        <strain evidence="2 3">CBS 43764</strain>
    </source>
</reference>